<protein>
    <submittedName>
        <fullName evidence="1">Uncharacterized protein</fullName>
    </submittedName>
</protein>
<reference evidence="1 2" key="1">
    <citation type="journal article" date="2020" name="Cell">
        <title>Large-Scale Comparative Analyses of Tick Genomes Elucidate Their Genetic Diversity and Vector Capacities.</title>
        <authorList>
            <consortium name="Tick Genome and Microbiome Consortium (TIGMIC)"/>
            <person name="Jia N."/>
            <person name="Wang J."/>
            <person name="Shi W."/>
            <person name="Du L."/>
            <person name="Sun Y."/>
            <person name="Zhan W."/>
            <person name="Jiang J.F."/>
            <person name="Wang Q."/>
            <person name="Zhang B."/>
            <person name="Ji P."/>
            <person name="Bell-Sakyi L."/>
            <person name="Cui X.M."/>
            <person name="Yuan T.T."/>
            <person name="Jiang B.G."/>
            <person name="Yang W.F."/>
            <person name="Lam T.T."/>
            <person name="Chang Q.C."/>
            <person name="Ding S.J."/>
            <person name="Wang X.J."/>
            <person name="Zhu J.G."/>
            <person name="Ruan X.D."/>
            <person name="Zhao L."/>
            <person name="Wei J.T."/>
            <person name="Ye R.Z."/>
            <person name="Que T.C."/>
            <person name="Du C.H."/>
            <person name="Zhou Y.H."/>
            <person name="Cheng J.X."/>
            <person name="Dai P.F."/>
            <person name="Guo W.B."/>
            <person name="Han X.H."/>
            <person name="Huang E.J."/>
            <person name="Li L.F."/>
            <person name="Wei W."/>
            <person name="Gao Y.C."/>
            <person name="Liu J.Z."/>
            <person name="Shao H.Z."/>
            <person name="Wang X."/>
            <person name="Wang C.C."/>
            <person name="Yang T.C."/>
            <person name="Huo Q.B."/>
            <person name="Li W."/>
            <person name="Chen H.Y."/>
            <person name="Chen S.E."/>
            <person name="Zhou L.G."/>
            <person name="Ni X.B."/>
            <person name="Tian J.H."/>
            <person name="Sheng Y."/>
            <person name="Liu T."/>
            <person name="Pan Y.S."/>
            <person name="Xia L.Y."/>
            <person name="Li J."/>
            <person name="Zhao F."/>
            <person name="Cao W.C."/>
        </authorList>
    </citation>
    <scope>NUCLEOTIDE SEQUENCE [LARGE SCALE GENOMIC DNA]</scope>
    <source>
        <strain evidence="1">Iper-2018</strain>
    </source>
</reference>
<organism evidence="1 2">
    <name type="scientific">Ixodes persulcatus</name>
    <name type="common">Taiga tick</name>
    <dbReference type="NCBI Taxonomy" id="34615"/>
    <lineage>
        <taxon>Eukaryota</taxon>
        <taxon>Metazoa</taxon>
        <taxon>Ecdysozoa</taxon>
        <taxon>Arthropoda</taxon>
        <taxon>Chelicerata</taxon>
        <taxon>Arachnida</taxon>
        <taxon>Acari</taxon>
        <taxon>Parasitiformes</taxon>
        <taxon>Ixodida</taxon>
        <taxon>Ixodoidea</taxon>
        <taxon>Ixodidae</taxon>
        <taxon>Ixodinae</taxon>
        <taxon>Ixodes</taxon>
    </lineage>
</organism>
<accession>A0AC60PDA9</accession>
<gene>
    <name evidence="1" type="ORF">HPB47_005614</name>
</gene>
<dbReference type="EMBL" id="JABSTQ010010844">
    <property type="protein sequence ID" value="KAG0417426.1"/>
    <property type="molecule type" value="Genomic_DNA"/>
</dbReference>
<comment type="caution">
    <text evidence="1">The sequence shown here is derived from an EMBL/GenBank/DDBJ whole genome shotgun (WGS) entry which is preliminary data.</text>
</comment>
<keyword evidence="2" id="KW-1185">Reference proteome</keyword>
<evidence type="ECO:0000313" key="1">
    <source>
        <dbReference type="EMBL" id="KAG0417426.1"/>
    </source>
</evidence>
<dbReference type="Proteomes" id="UP000805193">
    <property type="component" value="Unassembled WGS sequence"/>
</dbReference>
<name>A0AC60PDA9_IXOPE</name>
<evidence type="ECO:0000313" key="2">
    <source>
        <dbReference type="Proteomes" id="UP000805193"/>
    </source>
</evidence>
<proteinExistence type="predicted"/>
<sequence>METTTITTTTTTTTTTTPKLTWKTGRQRAPGITPTARKPGQLFCTLGPAHTIQAFPRDGLCDYLFYDSLRAKNKKLESNADALKVFSKGSQGLEKTETGVALSWRWRGDSSKMAEETGIDFPGFPVRLLADAAWDADDALAALKKKEGKDTVSEWITMKIQHYGILDVVADARFTSDDVTKLFALLKYETLLFIKKFAFPRKRKLYISFTMAGRFYKAKEAYTASPLGTSCTSLPWEPPLDIKQMCKEAKFEASGAMDSRAQVMYVKEQNKGLIYTYDSQYTITTKICKSRKPMPAVDGFALFDLELDRDEVKCPRNTTGDFSTLQVIRNLANEFQGIRAGLETKTCKRVSSALY</sequence>